<proteinExistence type="predicted"/>
<dbReference type="EMBL" id="JAXIVS010000007">
    <property type="protein sequence ID" value="MDY7228933.1"/>
    <property type="molecule type" value="Genomic_DNA"/>
</dbReference>
<name>A0ABU5H650_9BACT</name>
<dbReference type="Proteomes" id="UP001291309">
    <property type="component" value="Unassembled WGS sequence"/>
</dbReference>
<keyword evidence="2" id="KW-1185">Reference proteome</keyword>
<sequence>MRAARGLWVIAIGILAGCIPEARLQPLPEARSLAGEPSAAVAESFGVRLIADGASWKGRPGNLERRLTPVEVRLENHSGRPLKIQYEFFDIEGASRFHYAAIPPTSLDEATADSTPVCTASRPAWGMSLAWGTHRPWGWRRWGGYGPWGPGWSSPFYDPFYDPFYRPYVQCEEPLPTQDMLDRALPEGTLENGGIISGFLYFQGVAERERQVTLVARLVDARTGEPVGTLSIPFQVHTG</sequence>
<gene>
    <name evidence="1" type="ORF">SYV04_21120</name>
</gene>
<evidence type="ECO:0000313" key="1">
    <source>
        <dbReference type="EMBL" id="MDY7228933.1"/>
    </source>
</evidence>
<dbReference type="PROSITE" id="PS51257">
    <property type="entry name" value="PROKAR_LIPOPROTEIN"/>
    <property type="match status" value="1"/>
</dbReference>
<evidence type="ECO:0000313" key="2">
    <source>
        <dbReference type="Proteomes" id="UP001291309"/>
    </source>
</evidence>
<reference evidence="1 2" key="1">
    <citation type="submission" date="2023-12" db="EMBL/GenBank/DDBJ databases">
        <title>the genome sequence of Hyalangium sp. s54d21.</title>
        <authorList>
            <person name="Zhang X."/>
        </authorList>
    </citation>
    <scope>NUCLEOTIDE SEQUENCE [LARGE SCALE GENOMIC DNA]</scope>
    <source>
        <strain evidence="2">s54d21</strain>
    </source>
</reference>
<accession>A0ABU5H650</accession>
<comment type="caution">
    <text evidence="1">The sequence shown here is derived from an EMBL/GenBank/DDBJ whole genome shotgun (WGS) entry which is preliminary data.</text>
</comment>
<protein>
    <recommendedName>
        <fullName evidence="3">Lipoprotein</fullName>
    </recommendedName>
</protein>
<organism evidence="1 2">
    <name type="scientific">Hyalangium rubrum</name>
    <dbReference type="NCBI Taxonomy" id="3103134"/>
    <lineage>
        <taxon>Bacteria</taxon>
        <taxon>Pseudomonadati</taxon>
        <taxon>Myxococcota</taxon>
        <taxon>Myxococcia</taxon>
        <taxon>Myxococcales</taxon>
        <taxon>Cystobacterineae</taxon>
        <taxon>Archangiaceae</taxon>
        <taxon>Hyalangium</taxon>
    </lineage>
</organism>
<dbReference type="RefSeq" id="WP_321547660.1">
    <property type="nucleotide sequence ID" value="NZ_JAXIVS010000007.1"/>
</dbReference>
<evidence type="ECO:0008006" key="3">
    <source>
        <dbReference type="Google" id="ProtNLM"/>
    </source>
</evidence>